<protein>
    <recommendedName>
        <fullName evidence="3">TFIIS N-terminal domain-containing protein</fullName>
    </recommendedName>
</protein>
<keyword evidence="1" id="KW-0539">Nucleus</keyword>
<feature type="compositionally biased region" description="Basic residues" evidence="2">
    <location>
        <begin position="240"/>
        <end position="257"/>
    </location>
</feature>
<feature type="non-terminal residue" evidence="4">
    <location>
        <position position="1"/>
    </location>
</feature>
<gene>
    <name evidence="4" type="ORF">PCOR1329_LOCUS15001</name>
</gene>
<sequence length="257" mass="26186">ASADGQGEEPARAPRQRSAAAAGAPRRRSRQLRLEECSAVCRSRRSFMHATAADVARLGRRLEAARQRAGGAREALETLRVLSACTCHMSCGRLLEALQRTGVGKPCARLCKHPNEEVAGFAARLVENWRGRAARAREQELARGGPERARGGGAAGDGAPAVPAVLIASSPSAAGSSPSSSSSASSSSSTSHSPPPARGGAAPPVPKGCSEGRGAAAAGGGPSAACAGAGASAGGPMTRGRLRRLRYCPTRPRQRNK</sequence>
<proteinExistence type="predicted"/>
<comment type="subcellular location">
    <subcellularLocation>
        <location evidence="1">Nucleus</location>
    </subcellularLocation>
</comment>
<organism evidence="4 5">
    <name type="scientific">Prorocentrum cordatum</name>
    <dbReference type="NCBI Taxonomy" id="2364126"/>
    <lineage>
        <taxon>Eukaryota</taxon>
        <taxon>Sar</taxon>
        <taxon>Alveolata</taxon>
        <taxon>Dinophyceae</taxon>
        <taxon>Prorocentrales</taxon>
        <taxon>Prorocentraceae</taxon>
        <taxon>Prorocentrum</taxon>
    </lineage>
</organism>
<dbReference type="EMBL" id="CAUYUJ010004505">
    <property type="protein sequence ID" value="CAK0809871.1"/>
    <property type="molecule type" value="Genomic_DNA"/>
</dbReference>
<feature type="compositionally biased region" description="Low complexity" evidence="2">
    <location>
        <begin position="157"/>
        <end position="216"/>
    </location>
</feature>
<feature type="domain" description="TFIIS N-terminal" evidence="3">
    <location>
        <begin position="53"/>
        <end position="136"/>
    </location>
</feature>
<feature type="region of interest" description="Disordered" evidence="2">
    <location>
        <begin position="1"/>
        <end position="29"/>
    </location>
</feature>
<evidence type="ECO:0000313" key="4">
    <source>
        <dbReference type="EMBL" id="CAK0809871.1"/>
    </source>
</evidence>
<dbReference type="Pfam" id="PF08711">
    <property type="entry name" value="Med26"/>
    <property type="match status" value="1"/>
</dbReference>
<evidence type="ECO:0000259" key="3">
    <source>
        <dbReference type="PROSITE" id="PS51319"/>
    </source>
</evidence>
<dbReference type="Gene3D" id="1.20.930.10">
    <property type="entry name" value="Conserved domain common to transcription factors TFIIS, elongin A, CRSP70"/>
    <property type="match status" value="1"/>
</dbReference>
<accession>A0ABN9QUC6</accession>
<dbReference type="PROSITE" id="PS51319">
    <property type="entry name" value="TFIIS_N"/>
    <property type="match status" value="1"/>
</dbReference>
<reference evidence="4" key="1">
    <citation type="submission" date="2023-10" db="EMBL/GenBank/DDBJ databases">
        <authorList>
            <person name="Chen Y."/>
            <person name="Shah S."/>
            <person name="Dougan E. K."/>
            <person name="Thang M."/>
            <person name="Chan C."/>
        </authorList>
    </citation>
    <scope>NUCLEOTIDE SEQUENCE [LARGE SCALE GENOMIC DNA]</scope>
</reference>
<feature type="region of interest" description="Disordered" evidence="2">
    <location>
        <begin position="137"/>
        <end position="257"/>
    </location>
</feature>
<dbReference type="InterPro" id="IPR035441">
    <property type="entry name" value="TFIIS/LEDGF_dom_sf"/>
</dbReference>
<evidence type="ECO:0000256" key="2">
    <source>
        <dbReference type="SAM" id="MobiDB-lite"/>
    </source>
</evidence>
<dbReference type="SUPFAM" id="SSF47676">
    <property type="entry name" value="Conserved domain common to transcription factors TFIIS, elongin A, CRSP70"/>
    <property type="match status" value="1"/>
</dbReference>
<evidence type="ECO:0000313" key="5">
    <source>
        <dbReference type="Proteomes" id="UP001189429"/>
    </source>
</evidence>
<dbReference type="InterPro" id="IPR017923">
    <property type="entry name" value="TFIIS_N"/>
</dbReference>
<evidence type="ECO:0000256" key="1">
    <source>
        <dbReference type="PROSITE-ProRule" id="PRU00649"/>
    </source>
</evidence>
<name>A0ABN9QUC6_9DINO</name>
<comment type="caution">
    <text evidence="4">The sequence shown here is derived from an EMBL/GenBank/DDBJ whole genome shotgun (WGS) entry which is preliminary data.</text>
</comment>
<dbReference type="Proteomes" id="UP001189429">
    <property type="component" value="Unassembled WGS sequence"/>
</dbReference>
<feature type="compositionally biased region" description="Basic and acidic residues" evidence="2">
    <location>
        <begin position="137"/>
        <end position="150"/>
    </location>
</feature>
<keyword evidence="5" id="KW-1185">Reference proteome</keyword>